<feature type="non-terminal residue" evidence="2">
    <location>
        <position position="269"/>
    </location>
</feature>
<accession>A0A433QF01</accession>
<feature type="compositionally biased region" description="Basic and acidic residues" evidence="1">
    <location>
        <begin position="117"/>
        <end position="131"/>
    </location>
</feature>
<proteinExistence type="predicted"/>
<name>A0A433QF01_9FUNG</name>
<gene>
    <name evidence="2" type="ORF">BC938DRAFT_481929</name>
</gene>
<sequence>MGRYKRDTKSREEAEIKWMLQSEVPTPLAFYRFVDASERSNASQRYSTILLKAIKTTSDSSILKRLEFVLNEFNNGEYENHWESWKKQKTKSVIVSDIVDTNHSVHKEMNTMFSQDTADKDKNDERTEKPAHACNSDNDVDKDNWINADGDDNVPDDKIGGNINSVGERFMECTEGRLISSRRRSWVLSSGTDVGKVLAEYTRTIPDNQKCLNLAYWNILDLTGDCPEAKCLFSTEDWSEMVANFEEEVKLVESEVSDSMQYFFDELEK</sequence>
<comment type="caution">
    <text evidence="2">The sequence shown here is derived from an EMBL/GenBank/DDBJ whole genome shotgun (WGS) entry which is preliminary data.</text>
</comment>
<dbReference type="EMBL" id="RBNJ01006682">
    <property type="protein sequence ID" value="RUS28400.1"/>
    <property type="molecule type" value="Genomic_DNA"/>
</dbReference>
<dbReference type="AlphaFoldDB" id="A0A433QF01"/>
<dbReference type="Proteomes" id="UP000274822">
    <property type="component" value="Unassembled WGS sequence"/>
</dbReference>
<evidence type="ECO:0000256" key="1">
    <source>
        <dbReference type="SAM" id="MobiDB-lite"/>
    </source>
</evidence>
<feature type="region of interest" description="Disordered" evidence="1">
    <location>
        <begin position="113"/>
        <end position="142"/>
    </location>
</feature>
<reference evidence="2 3" key="1">
    <citation type="journal article" date="2018" name="New Phytol.">
        <title>Phylogenomics of Endogonaceae and evolution of mycorrhizas within Mucoromycota.</title>
        <authorList>
            <person name="Chang Y."/>
            <person name="Desiro A."/>
            <person name="Na H."/>
            <person name="Sandor L."/>
            <person name="Lipzen A."/>
            <person name="Clum A."/>
            <person name="Barry K."/>
            <person name="Grigoriev I.V."/>
            <person name="Martin F.M."/>
            <person name="Stajich J.E."/>
            <person name="Smith M.E."/>
            <person name="Bonito G."/>
            <person name="Spatafora J.W."/>
        </authorList>
    </citation>
    <scope>NUCLEOTIDE SEQUENCE [LARGE SCALE GENOMIC DNA]</scope>
    <source>
        <strain evidence="2 3">AD002</strain>
    </source>
</reference>
<keyword evidence="3" id="KW-1185">Reference proteome</keyword>
<organism evidence="2 3">
    <name type="scientific">Jimgerdemannia flammicorona</name>
    <dbReference type="NCBI Taxonomy" id="994334"/>
    <lineage>
        <taxon>Eukaryota</taxon>
        <taxon>Fungi</taxon>
        <taxon>Fungi incertae sedis</taxon>
        <taxon>Mucoromycota</taxon>
        <taxon>Mucoromycotina</taxon>
        <taxon>Endogonomycetes</taxon>
        <taxon>Endogonales</taxon>
        <taxon>Endogonaceae</taxon>
        <taxon>Jimgerdemannia</taxon>
    </lineage>
</organism>
<evidence type="ECO:0000313" key="2">
    <source>
        <dbReference type="EMBL" id="RUS28400.1"/>
    </source>
</evidence>
<evidence type="ECO:0000313" key="3">
    <source>
        <dbReference type="Proteomes" id="UP000274822"/>
    </source>
</evidence>
<protein>
    <submittedName>
        <fullName evidence="2">Uncharacterized protein</fullName>
    </submittedName>
</protein>